<feature type="transmembrane region" description="Helical" evidence="8">
    <location>
        <begin position="306"/>
        <end position="324"/>
    </location>
</feature>
<gene>
    <name evidence="9" type="ORF">EHUX00137_LOCUS41974</name>
</gene>
<keyword evidence="4 8" id="KW-0812">Transmembrane</keyword>
<feature type="transmembrane region" description="Helical" evidence="8">
    <location>
        <begin position="188"/>
        <end position="205"/>
    </location>
</feature>
<feature type="transmembrane region" description="Helical" evidence="8">
    <location>
        <begin position="495"/>
        <end position="517"/>
    </location>
</feature>
<keyword evidence="6 8" id="KW-0472">Membrane</keyword>
<evidence type="ECO:0000256" key="7">
    <source>
        <dbReference type="SAM" id="MobiDB-lite"/>
    </source>
</evidence>
<dbReference type="InterPro" id="IPR036259">
    <property type="entry name" value="MFS_trans_sf"/>
</dbReference>
<comment type="similarity">
    <text evidence="2">Belongs to the major facilitator superfamily. Folate-biopterin transporter (TC 2.A.71) family.</text>
</comment>
<name>A0A7S3TPB6_EMIHU</name>
<dbReference type="PANTHER" id="PTHR31585:SF0">
    <property type="entry name" value="FOLATE-BIOPTERIN TRANSPORTER 1, CHLOROPLASTIC"/>
    <property type="match status" value="1"/>
</dbReference>
<dbReference type="PANTHER" id="PTHR31585">
    <property type="entry name" value="FOLATE-BIOPTERIN TRANSPORTER 1, CHLOROPLASTIC"/>
    <property type="match status" value="1"/>
</dbReference>
<dbReference type="SUPFAM" id="SSF103473">
    <property type="entry name" value="MFS general substrate transporter"/>
    <property type="match status" value="1"/>
</dbReference>
<feature type="region of interest" description="Disordered" evidence="7">
    <location>
        <begin position="1"/>
        <end position="69"/>
    </location>
</feature>
<evidence type="ECO:0000256" key="2">
    <source>
        <dbReference type="ARBA" id="ARBA00007015"/>
    </source>
</evidence>
<dbReference type="EMBL" id="HBIR01053849">
    <property type="protein sequence ID" value="CAE0590298.1"/>
    <property type="molecule type" value="Transcribed_RNA"/>
</dbReference>
<evidence type="ECO:0000256" key="5">
    <source>
        <dbReference type="ARBA" id="ARBA00022989"/>
    </source>
</evidence>
<comment type="subcellular location">
    <subcellularLocation>
        <location evidence="1">Membrane</location>
        <topology evidence="1">Multi-pass membrane protein</topology>
    </subcellularLocation>
</comment>
<evidence type="ECO:0000256" key="6">
    <source>
        <dbReference type="ARBA" id="ARBA00023136"/>
    </source>
</evidence>
<feature type="transmembrane region" description="Helical" evidence="8">
    <location>
        <begin position="360"/>
        <end position="383"/>
    </location>
</feature>
<evidence type="ECO:0000313" key="9">
    <source>
        <dbReference type="EMBL" id="CAE0590298.1"/>
    </source>
</evidence>
<dbReference type="GO" id="GO:0016020">
    <property type="term" value="C:membrane"/>
    <property type="evidence" value="ECO:0007669"/>
    <property type="project" value="UniProtKB-SubCell"/>
</dbReference>
<feature type="transmembrane region" description="Helical" evidence="8">
    <location>
        <begin position="273"/>
        <end position="294"/>
    </location>
</feature>
<reference evidence="9" key="1">
    <citation type="submission" date="2021-01" db="EMBL/GenBank/DDBJ databases">
        <authorList>
            <person name="Corre E."/>
            <person name="Pelletier E."/>
            <person name="Niang G."/>
            <person name="Scheremetjew M."/>
            <person name="Finn R."/>
            <person name="Kale V."/>
            <person name="Holt S."/>
            <person name="Cochrane G."/>
            <person name="Meng A."/>
            <person name="Brown T."/>
            <person name="Cohen L."/>
        </authorList>
    </citation>
    <scope>NUCLEOTIDE SEQUENCE</scope>
    <source>
        <strain evidence="9">379</strain>
    </source>
</reference>
<dbReference type="Pfam" id="PF03092">
    <property type="entry name" value="BT1"/>
    <property type="match status" value="1"/>
</dbReference>
<accession>A0A7S3TPB6</accession>
<evidence type="ECO:0000256" key="4">
    <source>
        <dbReference type="ARBA" id="ARBA00022692"/>
    </source>
</evidence>
<protein>
    <submittedName>
        <fullName evidence="9">Uncharacterized protein</fullName>
    </submittedName>
</protein>
<feature type="compositionally biased region" description="Low complexity" evidence="7">
    <location>
        <begin position="24"/>
        <end position="33"/>
    </location>
</feature>
<feature type="transmembrane region" description="Helical" evidence="8">
    <location>
        <begin position="123"/>
        <end position="141"/>
    </location>
</feature>
<proteinExistence type="inferred from homology"/>
<organism evidence="9">
    <name type="scientific">Emiliania huxleyi</name>
    <name type="common">Coccolithophore</name>
    <name type="synonym">Pontosphaera huxleyi</name>
    <dbReference type="NCBI Taxonomy" id="2903"/>
    <lineage>
        <taxon>Eukaryota</taxon>
        <taxon>Haptista</taxon>
        <taxon>Haptophyta</taxon>
        <taxon>Prymnesiophyceae</taxon>
        <taxon>Isochrysidales</taxon>
        <taxon>Noelaerhabdaceae</taxon>
        <taxon>Emiliania</taxon>
    </lineage>
</organism>
<dbReference type="InterPro" id="IPR039309">
    <property type="entry name" value="BT1"/>
</dbReference>
<evidence type="ECO:0000256" key="3">
    <source>
        <dbReference type="ARBA" id="ARBA00022448"/>
    </source>
</evidence>
<evidence type="ECO:0000256" key="8">
    <source>
        <dbReference type="SAM" id="Phobius"/>
    </source>
</evidence>
<sequence>MPSPRRQRETRALEIDMALPGSPAPRRAASPARKVVGSAPAQPRAKRAASPAATRERPPPRTTIKPSPRKAAAGALELSWLGRQRAAFGLPFLTCICVVYFAQGFRALSGLATQFFLKDSLGLEPAAIQSLLATAALPWSVKPLYGLVSDAVPIRGQHRKPYLVLAAAVGLAAWSGLALLAAPGAAAASLPPLTAMALLTALLLLSNLSTALSDVVVDAMVAEAAAREAASSGGQSAAGTEGENALQSLCWGALAVGGLCGSGLGFAASAVPACAIFGLSAACPALVLAASHALSEPPHSEPRGTAGGSLAALGAAGAALLRALRLPSIYKPLCFFLLQNALVPSPAQAMLFFLTDELGFTQGFLALQGVLAYCGLLLGSVLYSRYVRGVSFLRLFGACQLAAFALSLLDVLLVSRLNLRLGIPDRLFVLGSDALSTVLSRLTMQPFLVLAARLCPPGCEASLYATFMSTYNFGHTLAGASGAALLAPFGVEKGAYAGLVPLLLVRSATLLLPLLLLKPLLGGATDRLKTD</sequence>
<feature type="transmembrane region" description="Helical" evidence="8">
    <location>
        <begin position="162"/>
        <end position="182"/>
    </location>
</feature>
<feature type="compositionally biased region" description="Basic and acidic residues" evidence="7">
    <location>
        <begin position="1"/>
        <end position="14"/>
    </location>
</feature>
<keyword evidence="3" id="KW-0813">Transport</keyword>
<evidence type="ECO:0000256" key="1">
    <source>
        <dbReference type="ARBA" id="ARBA00004141"/>
    </source>
</evidence>
<feature type="transmembrane region" description="Helical" evidence="8">
    <location>
        <begin position="86"/>
        <end position="103"/>
    </location>
</feature>
<dbReference type="AlphaFoldDB" id="A0A7S3TPB6"/>
<feature type="transmembrane region" description="Helical" evidence="8">
    <location>
        <begin position="395"/>
        <end position="414"/>
    </location>
</feature>
<feature type="transmembrane region" description="Helical" evidence="8">
    <location>
        <begin position="333"/>
        <end position="354"/>
    </location>
</feature>
<keyword evidence="5 8" id="KW-1133">Transmembrane helix</keyword>